<keyword evidence="3" id="KW-1185">Reference proteome</keyword>
<dbReference type="Proteomes" id="UP001595547">
    <property type="component" value="Unassembled WGS sequence"/>
</dbReference>
<keyword evidence="1" id="KW-0472">Membrane</keyword>
<dbReference type="RefSeq" id="WP_380072108.1">
    <property type="nucleotide sequence ID" value="NZ_JBHRTO010000001.1"/>
</dbReference>
<evidence type="ECO:0000256" key="1">
    <source>
        <dbReference type="SAM" id="Phobius"/>
    </source>
</evidence>
<proteinExistence type="predicted"/>
<name>A0ABV7IVF6_9RHOB</name>
<evidence type="ECO:0000313" key="2">
    <source>
        <dbReference type="EMBL" id="MFC3180484.1"/>
    </source>
</evidence>
<organism evidence="2 3">
    <name type="scientific">Cypionkella sinensis</name>
    <dbReference type="NCBI Taxonomy" id="1756043"/>
    <lineage>
        <taxon>Bacteria</taxon>
        <taxon>Pseudomonadati</taxon>
        <taxon>Pseudomonadota</taxon>
        <taxon>Alphaproteobacteria</taxon>
        <taxon>Rhodobacterales</taxon>
        <taxon>Paracoccaceae</taxon>
        <taxon>Cypionkella</taxon>
    </lineage>
</organism>
<accession>A0ABV7IVF6</accession>
<gene>
    <name evidence="2" type="ORF">ACFOGH_05750</name>
</gene>
<sequence>MIDLTAPQALINRAARRAELRARARIASNITAAAILVGLAIGGYGMLLQVTAALPALLAEAAARSAG</sequence>
<evidence type="ECO:0000313" key="3">
    <source>
        <dbReference type="Proteomes" id="UP001595547"/>
    </source>
</evidence>
<feature type="transmembrane region" description="Helical" evidence="1">
    <location>
        <begin position="26"/>
        <end position="47"/>
    </location>
</feature>
<protein>
    <submittedName>
        <fullName evidence="2">Uncharacterized protein</fullName>
    </submittedName>
</protein>
<keyword evidence="1" id="KW-0812">Transmembrane</keyword>
<reference evidence="3" key="1">
    <citation type="journal article" date="2019" name="Int. J. Syst. Evol. Microbiol.">
        <title>The Global Catalogue of Microorganisms (GCM) 10K type strain sequencing project: providing services to taxonomists for standard genome sequencing and annotation.</title>
        <authorList>
            <consortium name="The Broad Institute Genomics Platform"/>
            <consortium name="The Broad Institute Genome Sequencing Center for Infectious Disease"/>
            <person name="Wu L."/>
            <person name="Ma J."/>
        </authorList>
    </citation>
    <scope>NUCLEOTIDE SEQUENCE [LARGE SCALE GENOMIC DNA]</scope>
    <source>
        <strain evidence="3">KCTC 52039</strain>
    </source>
</reference>
<keyword evidence="1" id="KW-1133">Transmembrane helix</keyword>
<comment type="caution">
    <text evidence="2">The sequence shown here is derived from an EMBL/GenBank/DDBJ whole genome shotgun (WGS) entry which is preliminary data.</text>
</comment>
<dbReference type="EMBL" id="JBHRTO010000001">
    <property type="protein sequence ID" value="MFC3180484.1"/>
    <property type="molecule type" value="Genomic_DNA"/>
</dbReference>